<accession>A0AAU9DFT5</accession>
<sequence length="277" mass="32270">MNKRKLMLKNDFIFWKAFGKIENKEILTNFIQDLTGEKVENLVYHEQNFAPNAYQPDQITEEMIKKQPELKASTVEIAANINQGTMVTVEKQDYDFHYNAERDFYYLSKSLKMNNSDIIDDWNCSLRPIIGIYILDFNQFTEDENAIHTVSLMDRNLKQEFGLVKQIFFELNKPNINVDSLERQIALKDWQTLLKNNPINQNARDYIQKTQSIADYNNLTTKEKKVVDILEKAKADYEAQLSAQHIKGKKEVAQKLLKLGVDPKIIIDATGLKKEEL</sequence>
<evidence type="ECO:0008006" key="3">
    <source>
        <dbReference type="Google" id="ProtNLM"/>
    </source>
</evidence>
<reference evidence="1 2" key="1">
    <citation type="journal article" date="2023" name="Microbiol. Spectr.">
        <title>Symbiosis of Carpenter Bees with Uncharacterized Lactic Acid Bacteria Showing NAD Auxotrophy.</title>
        <authorList>
            <person name="Kawasaki S."/>
            <person name="Ozawa K."/>
            <person name="Mori T."/>
            <person name="Yamamoto A."/>
            <person name="Ito M."/>
            <person name="Ohkuma M."/>
            <person name="Sakamoto M."/>
            <person name="Matsutani M."/>
        </authorList>
    </citation>
    <scope>NUCLEOTIDE SEQUENCE [LARGE SCALE GENOMIC DNA]</scope>
    <source>
        <strain evidence="1 2">KimC2</strain>
    </source>
</reference>
<dbReference type="PANTHER" id="PTHR41317:SF1">
    <property type="entry name" value="PD-(D_E)XK NUCLEASE FAMILY TRANSPOSASE"/>
    <property type="match status" value="1"/>
</dbReference>
<protein>
    <recommendedName>
        <fullName evidence="3">Rpn family recombination-promoting nuclease/putative transposase</fullName>
    </recommendedName>
</protein>
<dbReference type="Proteomes" id="UP001321804">
    <property type="component" value="Chromosome"/>
</dbReference>
<dbReference type="EMBL" id="AP026801">
    <property type="protein sequence ID" value="BDR55572.1"/>
    <property type="molecule type" value="Genomic_DNA"/>
</dbReference>
<dbReference type="Pfam" id="PF12784">
    <property type="entry name" value="PDDEXK_2"/>
    <property type="match status" value="1"/>
</dbReference>
<evidence type="ECO:0000313" key="1">
    <source>
        <dbReference type="EMBL" id="BDR55572.1"/>
    </source>
</evidence>
<dbReference type="AlphaFoldDB" id="A0AAU9DFT5"/>
<keyword evidence="2" id="KW-1185">Reference proteome</keyword>
<gene>
    <name evidence="1" type="ORF">KIMC2_01340</name>
</gene>
<proteinExistence type="predicted"/>
<evidence type="ECO:0000313" key="2">
    <source>
        <dbReference type="Proteomes" id="UP001321804"/>
    </source>
</evidence>
<name>A0AAU9DFT5_9LACO</name>
<dbReference type="KEGG" id="xak:KIMC2_01340"/>
<dbReference type="PANTHER" id="PTHR41317">
    <property type="entry name" value="PD-(D_E)XK NUCLEASE FAMILY TRANSPOSASE"/>
    <property type="match status" value="1"/>
</dbReference>
<organism evidence="1 2">
    <name type="scientific">Xylocopilactobacillus apis</name>
    <dbReference type="NCBI Taxonomy" id="2932183"/>
    <lineage>
        <taxon>Bacteria</taxon>
        <taxon>Bacillati</taxon>
        <taxon>Bacillota</taxon>
        <taxon>Bacilli</taxon>
        <taxon>Lactobacillales</taxon>
        <taxon>Lactobacillaceae</taxon>
        <taxon>Xylocopilactobacillus</taxon>
    </lineage>
</organism>